<feature type="transmembrane region" description="Helical" evidence="6">
    <location>
        <begin position="88"/>
        <end position="107"/>
    </location>
</feature>
<gene>
    <name evidence="7" type="ORF">TeGR_g10751</name>
</gene>
<dbReference type="EMBL" id="BRYB01000273">
    <property type="protein sequence ID" value="GMI26737.1"/>
    <property type="molecule type" value="Genomic_DNA"/>
</dbReference>
<dbReference type="Proteomes" id="UP001165060">
    <property type="component" value="Unassembled WGS sequence"/>
</dbReference>
<comment type="subcellular location">
    <subcellularLocation>
        <location evidence="1">Membrane</location>
        <topology evidence="1">Multi-pass membrane protein</topology>
    </subcellularLocation>
</comment>
<proteinExistence type="inferred from homology"/>
<protein>
    <submittedName>
        <fullName evidence="7">Uncharacterized protein</fullName>
    </submittedName>
</protein>
<name>A0ABQ6MI11_9STRA</name>
<evidence type="ECO:0000256" key="4">
    <source>
        <dbReference type="ARBA" id="ARBA00022989"/>
    </source>
</evidence>
<evidence type="ECO:0000256" key="2">
    <source>
        <dbReference type="ARBA" id="ARBA00006824"/>
    </source>
</evidence>
<keyword evidence="5 6" id="KW-0472">Membrane</keyword>
<keyword evidence="3 6" id="KW-0812">Transmembrane</keyword>
<evidence type="ECO:0000256" key="5">
    <source>
        <dbReference type="ARBA" id="ARBA00023136"/>
    </source>
</evidence>
<feature type="transmembrane region" description="Helical" evidence="6">
    <location>
        <begin position="127"/>
        <end position="146"/>
    </location>
</feature>
<feature type="transmembrane region" description="Helical" evidence="6">
    <location>
        <begin position="56"/>
        <end position="76"/>
    </location>
</feature>
<organism evidence="7 8">
    <name type="scientific">Tetraparma gracilis</name>
    <dbReference type="NCBI Taxonomy" id="2962635"/>
    <lineage>
        <taxon>Eukaryota</taxon>
        <taxon>Sar</taxon>
        <taxon>Stramenopiles</taxon>
        <taxon>Ochrophyta</taxon>
        <taxon>Bolidophyceae</taxon>
        <taxon>Parmales</taxon>
        <taxon>Triparmaceae</taxon>
        <taxon>Tetraparma</taxon>
    </lineage>
</organism>
<dbReference type="Pfam" id="PF04117">
    <property type="entry name" value="Mpv17_PMP22"/>
    <property type="match status" value="1"/>
</dbReference>
<comment type="similarity">
    <text evidence="2">Belongs to the peroxisomal membrane protein PXMP2/4 family.</text>
</comment>
<sequence length="177" mass="19405">MLQAFSSFAQKHDRIAAVGSGLTFGFLGDVMAQSLSPPPVSDLPPRTTIDLNRSLTVSGYVGTAALVFWHPFFSIMEARLGPARTPTKVLLTNLFALPLVDIPAFNLSVNSRLADFDTAKRRLAKNYGRLVVASWCIWVPVMCVVFRPAISTHLRLPIMYACDMAWAATLSYIGAEE</sequence>
<dbReference type="InterPro" id="IPR007248">
    <property type="entry name" value="Mpv17_PMP22"/>
</dbReference>
<keyword evidence="8" id="KW-1185">Reference proteome</keyword>
<evidence type="ECO:0000313" key="7">
    <source>
        <dbReference type="EMBL" id="GMI26737.1"/>
    </source>
</evidence>
<evidence type="ECO:0000313" key="8">
    <source>
        <dbReference type="Proteomes" id="UP001165060"/>
    </source>
</evidence>
<keyword evidence="4 6" id="KW-1133">Transmembrane helix</keyword>
<comment type="caution">
    <text evidence="7">The sequence shown here is derived from an EMBL/GenBank/DDBJ whole genome shotgun (WGS) entry which is preliminary data.</text>
</comment>
<accession>A0ABQ6MI11</accession>
<evidence type="ECO:0000256" key="3">
    <source>
        <dbReference type="ARBA" id="ARBA00022692"/>
    </source>
</evidence>
<reference evidence="7 8" key="1">
    <citation type="journal article" date="2023" name="Commun. Biol.">
        <title>Genome analysis of Parmales, the sister group of diatoms, reveals the evolutionary specialization of diatoms from phago-mixotrophs to photoautotrophs.</title>
        <authorList>
            <person name="Ban H."/>
            <person name="Sato S."/>
            <person name="Yoshikawa S."/>
            <person name="Yamada K."/>
            <person name="Nakamura Y."/>
            <person name="Ichinomiya M."/>
            <person name="Sato N."/>
            <person name="Blanc-Mathieu R."/>
            <person name="Endo H."/>
            <person name="Kuwata A."/>
            <person name="Ogata H."/>
        </authorList>
    </citation>
    <scope>NUCLEOTIDE SEQUENCE [LARGE SCALE GENOMIC DNA]</scope>
</reference>
<evidence type="ECO:0000256" key="6">
    <source>
        <dbReference type="SAM" id="Phobius"/>
    </source>
</evidence>
<evidence type="ECO:0000256" key="1">
    <source>
        <dbReference type="ARBA" id="ARBA00004141"/>
    </source>
</evidence>